<evidence type="ECO:0000313" key="3">
    <source>
        <dbReference type="Proteomes" id="UP001231189"/>
    </source>
</evidence>
<keyword evidence="1" id="KW-0472">Membrane</keyword>
<keyword evidence="1" id="KW-0812">Transmembrane</keyword>
<accession>A0AAD8TJI6</accession>
<name>A0AAD8TJI6_LOLMU</name>
<feature type="transmembrane region" description="Helical" evidence="1">
    <location>
        <begin position="323"/>
        <end position="342"/>
    </location>
</feature>
<dbReference type="Pfam" id="PF03140">
    <property type="entry name" value="DUF247"/>
    <property type="match status" value="1"/>
</dbReference>
<sequence length="396" mass="44628">MKGLSAGAYKTRTVSLGPYHHGDPDLLPMEVHKRRALRHVVRRSGKTAREFAAAVEEVAEQLEGAYADLGDEWRGPGNRSRFLQVMATDGCFLLEVMMAAAGEHVGDYAPNDPVFSRHGLLYTVPHIRLDMVIMENQLPLLLLQKIMALENPNNLNNEFVINRMVLMFLSSMLRPLPAGFGLALHPLDVIRRSFLSSQDKITSTTVDNGYIIPSAYELYHAGIRFKAGNTISPRCISFQNGVLTMPRFVMDDSSEYFFLNMMAFERLHAGAGNDVTEFVQFLGSILLSAQDVKLLCSEGVIENILHEDEVVVGMFKRLAKDFVLVRGSAIGLVYQQVYMYFWSSSCRNITYWLTQFVNTYFHTPWKAISLFAGTVLLVLSIVQTVYAVLSFYRKKD</sequence>
<dbReference type="InterPro" id="IPR004158">
    <property type="entry name" value="DUF247_pln"/>
</dbReference>
<dbReference type="Proteomes" id="UP001231189">
    <property type="component" value="Unassembled WGS sequence"/>
</dbReference>
<proteinExistence type="predicted"/>
<reference evidence="2" key="1">
    <citation type="submission" date="2023-07" db="EMBL/GenBank/DDBJ databases">
        <title>A chromosome-level genome assembly of Lolium multiflorum.</title>
        <authorList>
            <person name="Chen Y."/>
            <person name="Copetti D."/>
            <person name="Kolliker R."/>
            <person name="Studer B."/>
        </authorList>
    </citation>
    <scope>NUCLEOTIDE SEQUENCE</scope>
    <source>
        <strain evidence="2">02402/16</strain>
        <tissue evidence="2">Leaf</tissue>
    </source>
</reference>
<evidence type="ECO:0000313" key="2">
    <source>
        <dbReference type="EMBL" id="KAK1684039.1"/>
    </source>
</evidence>
<organism evidence="2 3">
    <name type="scientific">Lolium multiflorum</name>
    <name type="common">Italian ryegrass</name>
    <name type="synonym">Lolium perenne subsp. multiflorum</name>
    <dbReference type="NCBI Taxonomy" id="4521"/>
    <lineage>
        <taxon>Eukaryota</taxon>
        <taxon>Viridiplantae</taxon>
        <taxon>Streptophyta</taxon>
        <taxon>Embryophyta</taxon>
        <taxon>Tracheophyta</taxon>
        <taxon>Spermatophyta</taxon>
        <taxon>Magnoliopsida</taxon>
        <taxon>Liliopsida</taxon>
        <taxon>Poales</taxon>
        <taxon>Poaceae</taxon>
        <taxon>BOP clade</taxon>
        <taxon>Pooideae</taxon>
        <taxon>Poodae</taxon>
        <taxon>Poeae</taxon>
        <taxon>Poeae Chloroplast Group 2 (Poeae type)</taxon>
        <taxon>Loliodinae</taxon>
        <taxon>Loliinae</taxon>
        <taxon>Lolium</taxon>
    </lineage>
</organism>
<dbReference type="PANTHER" id="PTHR31170:SF18">
    <property type="entry name" value="(WILD MALAYSIAN BANANA) HYPOTHETICAL PROTEIN"/>
    <property type="match status" value="1"/>
</dbReference>
<comment type="caution">
    <text evidence="2">The sequence shown here is derived from an EMBL/GenBank/DDBJ whole genome shotgun (WGS) entry which is preliminary data.</text>
</comment>
<dbReference type="PANTHER" id="PTHR31170">
    <property type="entry name" value="BNAC04G53230D PROTEIN"/>
    <property type="match status" value="1"/>
</dbReference>
<evidence type="ECO:0000256" key="1">
    <source>
        <dbReference type="SAM" id="Phobius"/>
    </source>
</evidence>
<feature type="transmembrane region" description="Helical" evidence="1">
    <location>
        <begin position="367"/>
        <end position="392"/>
    </location>
</feature>
<keyword evidence="1" id="KW-1133">Transmembrane helix</keyword>
<dbReference type="EMBL" id="JAUUTY010000002">
    <property type="protein sequence ID" value="KAK1684039.1"/>
    <property type="molecule type" value="Genomic_DNA"/>
</dbReference>
<protein>
    <submittedName>
        <fullName evidence="2">Uncharacterized protein</fullName>
    </submittedName>
</protein>
<dbReference type="AlphaFoldDB" id="A0AAD8TJI6"/>
<gene>
    <name evidence="2" type="ORF">QYE76_044887</name>
</gene>
<keyword evidence="3" id="KW-1185">Reference proteome</keyword>